<proteinExistence type="evidence at transcript level"/>
<feature type="non-terminal residue" evidence="2">
    <location>
        <position position="264"/>
    </location>
</feature>
<name>Q5YJP1_HYAOR</name>
<evidence type="ECO:0000313" key="2">
    <source>
        <dbReference type="EMBL" id="AAS20993.1"/>
    </source>
</evidence>
<sequence length="264" mass="30517">RIEMTDGNITQSGDANNERTEDTERWERERKDGQRGWEHNEKDKDAGKRESPSANEKDNWHHVKENPDGSARISEQEITTLEPRRHKDDNLKVSDRDSKDRKRERDIDLGDRHELRGKSYDKELDDGSAEGEGVTERDREAFGNGIQQRRRMLRTRGTPQTPNREPQFRSRARDNDGSQGKPEVSSVVYKAGECMQELLKSWKEFEPSQDDKIDETCQNYPTMAIRIPAEYVTSSNRQVRGAQLCGNRFYTNDSDLFAVLMPTG</sequence>
<organism evidence="2">
    <name type="scientific">Hyacinthus orientalis</name>
    <name type="common">Common hyacinth</name>
    <dbReference type="NCBI Taxonomy" id="82025"/>
    <lineage>
        <taxon>Eukaryota</taxon>
        <taxon>Viridiplantae</taxon>
        <taxon>Streptophyta</taxon>
        <taxon>Embryophyta</taxon>
        <taxon>Tracheophyta</taxon>
        <taxon>Spermatophyta</taxon>
        <taxon>Magnoliopsida</taxon>
        <taxon>Liliopsida</taxon>
        <taxon>Asparagales</taxon>
        <taxon>Hyacinthaceae</taxon>
        <taxon>Hyacinthoideae</taxon>
        <taxon>Hyacintheae</taxon>
        <taxon>Hyacinthus</taxon>
    </lineage>
</organism>
<feature type="region of interest" description="Disordered" evidence="1">
    <location>
        <begin position="1"/>
        <end position="184"/>
    </location>
</feature>
<accession>Q5YJP1</accession>
<reference evidence="2" key="1">
    <citation type="submission" date="2003-09" db="EMBL/GenBank/DDBJ databases">
        <title>Hyacinthus orientalis unknown protein mRNA, expressing during regeneration of floral buds in vitro.</title>
        <authorList>
            <person name="Fan J.H."/>
            <person name="Ma Y."/>
            <person name="Zhang X.S."/>
        </authorList>
    </citation>
    <scope>NUCLEOTIDE SEQUENCE</scope>
    <source>
        <tissue evidence="2">Regenerated floral bud</tissue>
    </source>
</reference>
<feature type="compositionally biased region" description="Basic and acidic residues" evidence="1">
    <location>
        <begin position="16"/>
        <end position="67"/>
    </location>
</feature>
<feature type="compositionally biased region" description="Basic and acidic residues" evidence="1">
    <location>
        <begin position="82"/>
        <end position="122"/>
    </location>
</feature>
<dbReference type="EMBL" id="AY389741">
    <property type="protein sequence ID" value="AAS20993.1"/>
    <property type="molecule type" value="mRNA"/>
</dbReference>
<dbReference type="AlphaFoldDB" id="Q5YJP1"/>
<feature type="compositionally biased region" description="Basic and acidic residues" evidence="1">
    <location>
        <begin position="166"/>
        <end position="176"/>
    </location>
</feature>
<feature type="non-terminal residue" evidence="2">
    <location>
        <position position="1"/>
    </location>
</feature>
<protein>
    <submittedName>
        <fullName evidence="2">Uncharacterized protein</fullName>
    </submittedName>
</protein>
<evidence type="ECO:0000256" key="1">
    <source>
        <dbReference type="SAM" id="MobiDB-lite"/>
    </source>
</evidence>